<sequence>MEFLIGLATGRIHSRVPAPAAAPRTGPPIPVEPEDVRQWPADPGTRSPKVTTG</sequence>
<evidence type="ECO:0000256" key="1">
    <source>
        <dbReference type="SAM" id="MobiDB-lite"/>
    </source>
</evidence>
<keyword evidence="3" id="KW-1185">Reference proteome</keyword>
<reference evidence="2 3" key="1">
    <citation type="submission" date="2019-06" db="EMBL/GenBank/DDBJ databases">
        <title>Sequencing the genomes of 1000 actinobacteria strains.</title>
        <authorList>
            <person name="Klenk H.-P."/>
        </authorList>
    </citation>
    <scope>NUCLEOTIDE SEQUENCE [LARGE SCALE GENOMIC DNA]</scope>
    <source>
        <strain evidence="2 3">DSM 45456</strain>
    </source>
</reference>
<dbReference type="AlphaFoldDB" id="A0A543JNU3"/>
<dbReference type="EMBL" id="VFPP01000001">
    <property type="protein sequence ID" value="TQM84445.1"/>
    <property type="molecule type" value="Genomic_DNA"/>
</dbReference>
<evidence type="ECO:0000313" key="3">
    <source>
        <dbReference type="Proteomes" id="UP000316628"/>
    </source>
</evidence>
<feature type="region of interest" description="Disordered" evidence="1">
    <location>
        <begin position="16"/>
        <end position="53"/>
    </location>
</feature>
<gene>
    <name evidence="2" type="ORF">FHX81_6891</name>
</gene>
<comment type="caution">
    <text evidence="2">The sequence shown here is derived from an EMBL/GenBank/DDBJ whole genome shotgun (WGS) entry which is preliminary data.</text>
</comment>
<evidence type="ECO:0000313" key="2">
    <source>
        <dbReference type="EMBL" id="TQM84445.1"/>
    </source>
</evidence>
<proteinExistence type="predicted"/>
<accession>A0A543JNU3</accession>
<name>A0A543JNU3_9PSEU</name>
<protein>
    <submittedName>
        <fullName evidence="2">Uncharacterized protein</fullName>
    </submittedName>
</protein>
<dbReference type="RefSeq" id="WP_170232262.1">
    <property type="nucleotide sequence ID" value="NZ_VFPP01000001.1"/>
</dbReference>
<dbReference type="Proteomes" id="UP000316628">
    <property type="component" value="Unassembled WGS sequence"/>
</dbReference>
<organism evidence="2 3">
    <name type="scientific">Saccharothrix saharensis</name>
    <dbReference type="NCBI Taxonomy" id="571190"/>
    <lineage>
        <taxon>Bacteria</taxon>
        <taxon>Bacillati</taxon>
        <taxon>Actinomycetota</taxon>
        <taxon>Actinomycetes</taxon>
        <taxon>Pseudonocardiales</taxon>
        <taxon>Pseudonocardiaceae</taxon>
        <taxon>Saccharothrix</taxon>
    </lineage>
</organism>